<dbReference type="AlphaFoldDB" id="A0A8X6Q4Z2"/>
<accession>A0A8X6Q4Z2</accession>
<gene>
    <name evidence="1" type="ORF">NPIL_304521</name>
</gene>
<sequence length="76" mass="8693">MVAYSSRREAYCLRGFAPTDNRANFPEFGTWLVCKMTSDRLDIARRPPTPWTIDMVNIEVFSPDATSKTSVPKELH</sequence>
<proteinExistence type="predicted"/>
<dbReference type="EMBL" id="BMAW01124022">
    <property type="protein sequence ID" value="GFU05981.1"/>
    <property type="molecule type" value="Genomic_DNA"/>
</dbReference>
<evidence type="ECO:0000313" key="1">
    <source>
        <dbReference type="EMBL" id="GFU05981.1"/>
    </source>
</evidence>
<evidence type="ECO:0000313" key="2">
    <source>
        <dbReference type="Proteomes" id="UP000887013"/>
    </source>
</evidence>
<protein>
    <submittedName>
        <fullName evidence="1">Uncharacterized protein</fullName>
    </submittedName>
</protein>
<comment type="caution">
    <text evidence="1">The sequence shown here is derived from an EMBL/GenBank/DDBJ whole genome shotgun (WGS) entry which is preliminary data.</text>
</comment>
<name>A0A8X6Q4Z2_NEPPI</name>
<dbReference type="Proteomes" id="UP000887013">
    <property type="component" value="Unassembled WGS sequence"/>
</dbReference>
<reference evidence="1" key="1">
    <citation type="submission" date="2020-08" db="EMBL/GenBank/DDBJ databases">
        <title>Multicomponent nature underlies the extraordinary mechanical properties of spider dragline silk.</title>
        <authorList>
            <person name="Kono N."/>
            <person name="Nakamura H."/>
            <person name="Mori M."/>
            <person name="Yoshida Y."/>
            <person name="Ohtoshi R."/>
            <person name="Malay A.D."/>
            <person name="Moran D.A.P."/>
            <person name="Tomita M."/>
            <person name="Numata K."/>
            <person name="Arakawa K."/>
        </authorList>
    </citation>
    <scope>NUCLEOTIDE SEQUENCE</scope>
</reference>
<keyword evidence="2" id="KW-1185">Reference proteome</keyword>
<organism evidence="1 2">
    <name type="scientific">Nephila pilipes</name>
    <name type="common">Giant wood spider</name>
    <name type="synonym">Nephila maculata</name>
    <dbReference type="NCBI Taxonomy" id="299642"/>
    <lineage>
        <taxon>Eukaryota</taxon>
        <taxon>Metazoa</taxon>
        <taxon>Ecdysozoa</taxon>
        <taxon>Arthropoda</taxon>
        <taxon>Chelicerata</taxon>
        <taxon>Arachnida</taxon>
        <taxon>Araneae</taxon>
        <taxon>Araneomorphae</taxon>
        <taxon>Entelegynae</taxon>
        <taxon>Araneoidea</taxon>
        <taxon>Nephilidae</taxon>
        <taxon>Nephila</taxon>
    </lineage>
</organism>